<evidence type="ECO:0000259" key="6">
    <source>
        <dbReference type="Pfam" id="PF01227"/>
    </source>
</evidence>
<dbReference type="GO" id="GO:0006730">
    <property type="term" value="P:one-carbon metabolic process"/>
    <property type="evidence" value="ECO:0007669"/>
    <property type="project" value="UniProtKB-KW"/>
</dbReference>
<dbReference type="Gene3D" id="3.30.1130.10">
    <property type="match status" value="1"/>
</dbReference>
<dbReference type="GO" id="GO:0003934">
    <property type="term" value="F:GTP cyclohydrolase I activity"/>
    <property type="evidence" value="ECO:0007669"/>
    <property type="project" value="UniProtKB-EC"/>
</dbReference>
<dbReference type="InterPro" id="IPR020602">
    <property type="entry name" value="GTP_CycHdrlase_I_dom"/>
</dbReference>
<keyword evidence="5 7" id="KW-0378">Hydrolase</keyword>
<evidence type="ECO:0000256" key="2">
    <source>
        <dbReference type="ARBA" id="ARBA00005080"/>
    </source>
</evidence>
<dbReference type="PANTHER" id="PTHR11109">
    <property type="entry name" value="GTP CYCLOHYDROLASE I"/>
    <property type="match status" value="1"/>
</dbReference>
<dbReference type="EC" id="3.5.4.16" evidence="3"/>
<dbReference type="SUPFAM" id="SSF55620">
    <property type="entry name" value="Tetrahydrobiopterin biosynthesis enzymes-like"/>
    <property type="match status" value="1"/>
</dbReference>
<evidence type="ECO:0000256" key="1">
    <source>
        <dbReference type="ARBA" id="ARBA00001052"/>
    </source>
</evidence>
<comment type="catalytic activity">
    <reaction evidence="1">
        <text>GTP + H2O = 7,8-dihydroneopterin 3'-triphosphate + formate + H(+)</text>
        <dbReference type="Rhea" id="RHEA:17473"/>
        <dbReference type="ChEBI" id="CHEBI:15377"/>
        <dbReference type="ChEBI" id="CHEBI:15378"/>
        <dbReference type="ChEBI" id="CHEBI:15740"/>
        <dbReference type="ChEBI" id="CHEBI:37565"/>
        <dbReference type="ChEBI" id="CHEBI:58462"/>
        <dbReference type="EC" id="3.5.4.16"/>
    </reaction>
</comment>
<reference evidence="7 8" key="1">
    <citation type="submission" date="2013-01" db="EMBL/GenBank/DDBJ databases">
        <authorList>
            <person name="Bench S."/>
        </authorList>
    </citation>
    <scope>NUCLEOTIDE SEQUENCE [LARGE SCALE GENOMIC DNA]</scope>
    <source>
        <strain evidence="7 8">WH 0402</strain>
    </source>
</reference>
<evidence type="ECO:0000256" key="3">
    <source>
        <dbReference type="ARBA" id="ARBA00012715"/>
    </source>
</evidence>
<proteinExistence type="predicted"/>
<feature type="domain" description="GTP cyclohydrolase I" evidence="6">
    <location>
        <begin position="1"/>
        <end position="75"/>
    </location>
</feature>
<dbReference type="Proteomes" id="UP000018130">
    <property type="component" value="Unassembled WGS sequence"/>
</dbReference>
<dbReference type="UniPathway" id="UPA00848">
    <property type="reaction ID" value="UER00151"/>
</dbReference>
<evidence type="ECO:0000313" key="7">
    <source>
        <dbReference type="EMBL" id="CCQ67144.1"/>
    </source>
</evidence>
<sequence length="82" mass="9175">MYGRRLQAQERLTAQIADALQELLKPKGVAVLVEASHLCVVMRGVQKPGAWTSTSALRGEFANDAKTRQEFMSLVQHNPRLR</sequence>
<dbReference type="EMBL" id="CAQN01000549">
    <property type="protein sequence ID" value="CCQ67144.1"/>
    <property type="molecule type" value="Genomic_DNA"/>
</dbReference>
<dbReference type="GO" id="GO:0005737">
    <property type="term" value="C:cytoplasm"/>
    <property type="evidence" value="ECO:0007669"/>
    <property type="project" value="TreeGrafter"/>
</dbReference>
<dbReference type="GO" id="GO:0005525">
    <property type="term" value="F:GTP binding"/>
    <property type="evidence" value="ECO:0007669"/>
    <property type="project" value="TreeGrafter"/>
</dbReference>
<organism evidence="7 8">
    <name type="scientific">Crocosphaera watsonii WH 0402</name>
    <dbReference type="NCBI Taxonomy" id="1284629"/>
    <lineage>
        <taxon>Bacteria</taxon>
        <taxon>Bacillati</taxon>
        <taxon>Cyanobacteriota</taxon>
        <taxon>Cyanophyceae</taxon>
        <taxon>Oscillatoriophycideae</taxon>
        <taxon>Chroococcales</taxon>
        <taxon>Aphanothecaceae</taxon>
        <taxon>Crocosphaera</taxon>
    </lineage>
</organism>
<dbReference type="AlphaFoldDB" id="T2JQ09"/>
<dbReference type="PANTHER" id="PTHR11109:SF7">
    <property type="entry name" value="GTP CYCLOHYDROLASE 1"/>
    <property type="match status" value="1"/>
</dbReference>
<dbReference type="InterPro" id="IPR043133">
    <property type="entry name" value="GTP-CH-I_C/QueF"/>
</dbReference>
<dbReference type="GO" id="GO:0046654">
    <property type="term" value="P:tetrahydrofolate biosynthetic process"/>
    <property type="evidence" value="ECO:0007669"/>
    <property type="project" value="InterPro"/>
</dbReference>
<dbReference type="InterPro" id="IPR001474">
    <property type="entry name" value="GTP_CycHdrlase_I"/>
</dbReference>
<evidence type="ECO:0000256" key="5">
    <source>
        <dbReference type="ARBA" id="ARBA00022801"/>
    </source>
</evidence>
<evidence type="ECO:0000256" key="4">
    <source>
        <dbReference type="ARBA" id="ARBA00022563"/>
    </source>
</evidence>
<accession>T2JQ09</accession>
<name>T2JQ09_CROWT</name>
<evidence type="ECO:0000313" key="8">
    <source>
        <dbReference type="Proteomes" id="UP000018130"/>
    </source>
</evidence>
<comment type="caution">
    <text evidence="7">The sequence shown here is derived from an EMBL/GenBank/DDBJ whole genome shotgun (WGS) entry which is preliminary data.</text>
</comment>
<comment type="pathway">
    <text evidence="2">Cofactor biosynthesis; 7,8-dihydroneopterin triphosphate biosynthesis; 7,8-dihydroneopterin triphosphate from GTP: step 1/1.</text>
</comment>
<protein>
    <recommendedName>
        <fullName evidence="3">GTP cyclohydrolase I</fullName>
        <ecNumber evidence="3">3.5.4.16</ecNumber>
    </recommendedName>
</protein>
<dbReference type="GO" id="GO:0006729">
    <property type="term" value="P:tetrahydrobiopterin biosynthetic process"/>
    <property type="evidence" value="ECO:0007669"/>
    <property type="project" value="TreeGrafter"/>
</dbReference>
<dbReference type="GO" id="GO:0008270">
    <property type="term" value="F:zinc ion binding"/>
    <property type="evidence" value="ECO:0007669"/>
    <property type="project" value="TreeGrafter"/>
</dbReference>
<dbReference type="Pfam" id="PF01227">
    <property type="entry name" value="GTP_cyclohydroI"/>
    <property type="match status" value="1"/>
</dbReference>
<keyword evidence="4" id="KW-0554">One-carbon metabolism</keyword>
<gene>
    <name evidence="7" type="ORF">CWATWH0402_6155</name>
</gene>
<reference evidence="7 8" key="2">
    <citation type="submission" date="2013-09" db="EMBL/GenBank/DDBJ databases">
        <title>Whole genome comparison of six Crocosphaera watsonii strains with differing phenotypes.</title>
        <authorList>
            <person name="Bench S.R."/>
            <person name="Heller P."/>
            <person name="Frank I."/>
            <person name="Arciniega M."/>
            <person name="Shilova I.N."/>
            <person name="Zehr J.P."/>
        </authorList>
    </citation>
    <scope>NUCLEOTIDE SEQUENCE [LARGE SCALE GENOMIC DNA]</scope>
    <source>
        <strain evidence="7 8">WH 0402</strain>
    </source>
</reference>